<organism evidence="1 2">
    <name type="scientific">Propylenella binzhouense</name>
    <dbReference type="NCBI Taxonomy" id="2555902"/>
    <lineage>
        <taxon>Bacteria</taxon>
        <taxon>Pseudomonadati</taxon>
        <taxon>Pseudomonadota</taxon>
        <taxon>Alphaproteobacteria</taxon>
        <taxon>Hyphomicrobiales</taxon>
        <taxon>Propylenellaceae</taxon>
        <taxon>Propylenella</taxon>
    </lineage>
</organism>
<reference evidence="1" key="1">
    <citation type="submission" date="2019-03" db="EMBL/GenBank/DDBJ databases">
        <title>Afifella sp. nov., isolated from activated sludge.</title>
        <authorList>
            <person name="Li Q."/>
            <person name="Liu Y."/>
        </authorList>
    </citation>
    <scope>NUCLEOTIDE SEQUENCE</scope>
    <source>
        <strain evidence="1">L72</strain>
    </source>
</reference>
<keyword evidence="1" id="KW-0808">Transferase</keyword>
<dbReference type="AlphaFoldDB" id="A0A964T0R9"/>
<gene>
    <name evidence="1" type="ORF">E4O86_00475</name>
</gene>
<name>A0A964T0R9_9HYPH</name>
<dbReference type="EMBL" id="SPKJ01000001">
    <property type="protein sequence ID" value="MYZ46200.1"/>
    <property type="molecule type" value="Genomic_DNA"/>
</dbReference>
<dbReference type="RefSeq" id="WP_161138546.1">
    <property type="nucleotide sequence ID" value="NZ_SPKJ01000001.1"/>
</dbReference>
<sequence length="289" mass="32482">MAKELKNIDASVRARLLSLSKASGQSFELVLIRFALERLLFRLGRSSHADRFVLKGAMLLMSWFDDPHRGTRDLDLLGFGDPDPEPMLAAFREILTIDANDGVTFDADALRVDRIREELEYGGLRLRTTASISGARVNLVIDIGFGDTLEPGAEMLEYPTLLDFPAPRLRAYARETVIAEKFQAMVALGRTNSRMKDFYDIWILSRSFPFDGDRLPRAIAATFTRRETPIPIELPDALTPAFAVDQQKQRQWRAFVEDVALDPGDLAAVIRDIADFLMPHAMTAARINQ</sequence>
<dbReference type="InterPro" id="IPR014942">
    <property type="entry name" value="AbiEii"/>
</dbReference>
<keyword evidence="2" id="KW-1185">Reference proteome</keyword>
<dbReference type="GO" id="GO:0016740">
    <property type="term" value="F:transferase activity"/>
    <property type="evidence" value="ECO:0007669"/>
    <property type="project" value="UniProtKB-KW"/>
</dbReference>
<accession>A0A964T0R9</accession>
<protein>
    <submittedName>
        <fullName evidence="1">Nucleotidyl transferase AbiEii/AbiGii toxin family protein</fullName>
    </submittedName>
</protein>
<dbReference type="OrthoDB" id="9808443at2"/>
<evidence type="ECO:0000313" key="2">
    <source>
        <dbReference type="Proteomes" id="UP000773614"/>
    </source>
</evidence>
<evidence type="ECO:0000313" key="1">
    <source>
        <dbReference type="EMBL" id="MYZ46200.1"/>
    </source>
</evidence>
<dbReference type="Pfam" id="PF08843">
    <property type="entry name" value="AbiEii"/>
    <property type="match status" value="1"/>
</dbReference>
<proteinExistence type="predicted"/>
<comment type="caution">
    <text evidence="1">The sequence shown here is derived from an EMBL/GenBank/DDBJ whole genome shotgun (WGS) entry which is preliminary data.</text>
</comment>
<dbReference type="Proteomes" id="UP000773614">
    <property type="component" value="Unassembled WGS sequence"/>
</dbReference>